<dbReference type="AlphaFoldDB" id="A0A7W7ADW7"/>
<feature type="domain" description="M23ase beta-sheet core" evidence="9">
    <location>
        <begin position="310"/>
        <end position="399"/>
    </location>
</feature>
<evidence type="ECO:0000259" key="9">
    <source>
        <dbReference type="Pfam" id="PF01551"/>
    </source>
</evidence>
<evidence type="ECO:0000313" key="10">
    <source>
        <dbReference type="EMBL" id="MBB4614534.1"/>
    </source>
</evidence>
<organism evidence="10 11">
    <name type="scientific">Novosphingobium taihuense</name>
    <dbReference type="NCBI Taxonomy" id="260085"/>
    <lineage>
        <taxon>Bacteria</taxon>
        <taxon>Pseudomonadati</taxon>
        <taxon>Pseudomonadota</taxon>
        <taxon>Alphaproteobacteria</taxon>
        <taxon>Sphingomonadales</taxon>
        <taxon>Sphingomonadaceae</taxon>
        <taxon>Novosphingobium</taxon>
    </lineage>
</organism>
<dbReference type="InterPro" id="IPR016047">
    <property type="entry name" value="M23ase_b-sheet_dom"/>
</dbReference>
<evidence type="ECO:0000256" key="5">
    <source>
        <dbReference type="ARBA" id="ARBA00022833"/>
    </source>
</evidence>
<dbReference type="Proteomes" id="UP000538566">
    <property type="component" value="Unassembled WGS sequence"/>
</dbReference>
<keyword evidence="11" id="KW-1185">Reference proteome</keyword>
<keyword evidence="4" id="KW-0378">Hydrolase</keyword>
<keyword evidence="6" id="KW-0482">Metalloprotease</keyword>
<reference evidence="10 11" key="1">
    <citation type="submission" date="2020-08" db="EMBL/GenBank/DDBJ databases">
        <title>Genomic Encyclopedia of Type Strains, Phase IV (KMG-IV): sequencing the most valuable type-strain genomes for metagenomic binning, comparative biology and taxonomic classification.</title>
        <authorList>
            <person name="Goeker M."/>
        </authorList>
    </citation>
    <scope>NUCLEOTIDE SEQUENCE [LARGE SCALE GENOMIC DNA]</scope>
    <source>
        <strain evidence="10 11">DSM 17507</strain>
    </source>
</reference>
<evidence type="ECO:0000256" key="2">
    <source>
        <dbReference type="ARBA" id="ARBA00022670"/>
    </source>
</evidence>
<accession>A0A7W7ADW7</accession>
<dbReference type="InterPro" id="IPR050570">
    <property type="entry name" value="Cell_wall_metabolism_enzyme"/>
</dbReference>
<evidence type="ECO:0000313" key="11">
    <source>
        <dbReference type="Proteomes" id="UP000538566"/>
    </source>
</evidence>
<dbReference type="GO" id="GO:0004222">
    <property type="term" value="F:metalloendopeptidase activity"/>
    <property type="evidence" value="ECO:0007669"/>
    <property type="project" value="TreeGrafter"/>
</dbReference>
<evidence type="ECO:0000256" key="8">
    <source>
        <dbReference type="SAM" id="SignalP"/>
    </source>
</evidence>
<feature type="chain" id="PRO_5031428212" evidence="8">
    <location>
        <begin position="25"/>
        <end position="404"/>
    </location>
</feature>
<dbReference type="PANTHER" id="PTHR21666">
    <property type="entry name" value="PEPTIDASE-RELATED"/>
    <property type="match status" value="1"/>
</dbReference>
<dbReference type="CDD" id="cd12797">
    <property type="entry name" value="M23_peptidase"/>
    <property type="match status" value="1"/>
</dbReference>
<dbReference type="SUPFAM" id="SSF51261">
    <property type="entry name" value="Duplicated hybrid motif"/>
    <property type="match status" value="1"/>
</dbReference>
<keyword evidence="7" id="KW-0175">Coiled coil</keyword>
<name>A0A7W7ADW7_9SPHN</name>
<dbReference type="EMBL" id="JACHOA010000005">
    <property type="protein sequence ID" value="MBB4614534.1"/>
    <property type="molecule type" value="Genomic_DNA"/>
</dbReference>
<keyword evidence="2" id="KW-0645">Protease</keyword>
<comment type="caution">
    <text evidence="10">The sequence shown here is derived from an EMBL/GenBank/DDBJ whole genome shotgun (WGS) entry which is preliminary data.</text>
</comment>
<comment type="cofactor">
    <cofactor evidence="1">
        <name>Zn(2+)</name>
        <dbReference type="ChEBI" id="CHEBI:29105"/>
    </cofactor>
</comment>
<evidence type="ECO:0000256" key="1">
    <source>
        <dbReference type="ARBA" id="ARBA00001947"/>
    </source>
</evidence>
<keyword evidence="5" id="KW-0862">Zinc</keyword>
<gene>
    <name evidence="10" type="ORF">GGR37_002821</name>
</gene>
<sequence>MTSRFLFTASLLALAGLAGWQATAQQGTPYADAGEAGEVLRRAGQALSQSRARAEQLEQAARKAVAEADRTAQEAAAVAARIQQSEAEIQLAQAKITLIDRQRELLRSRMAERQEPVVRLTAALQMMARRPLAFSLVRAESLRDTVHLRAVMETMLPEVRRRTAGLRAEILRGRRLQDEARLAATQRRESEKGLAARRIELAALESRQRLASRAAQGVASRETDRALALAEQTRDLSALMSRLEADGALRQSLAALPGPVLPPTRPGEVLRAIEAPVTLATTGAPNLPWIMPVSGRLVTGYGEKSSTGLTTGVALAPTGGAQVVSPADGRVAFAGPYRGYGRIVIIEHSGGWTTLVTNLGQIAAGVGEKVLQGSPIGTAGPGRPVLTVELRRDGTPVNPLDLRG</sequence>
<protein>
    <submittedName>
        <fullName evidence="10">Septal ring factor EnvC (AmiA/AmiB activator)</fullName>
    </submittedName>
</protein>
<proteinExistence type="predicted"/>
<feature type="signal peptide" evidence="8">
    <location>
        <begin position="1"/>
        <end position="24"/>
    </location>
</feature>
<feature type="coiled-coil region" evidence="7">
    <location>
        <begin position="40"/>
        <end position="102"/>
    </location>
</feature>
<keyword evidence="8" id="KW-0732">Signal</keyword>
<dbReference type="RefSeq" id="WP_144904655.1">
    <property type="nucleotide sequence ID" value="NZ_JACHOA010000005.1"/>
</dbReference>
<dbReference type="GO" id="GO:0046872">
    <property type="term" value="F:metal ion binding"/>
    <property type="evidence" value="ECO:0007669"/>
    <property type="project" value="UniProtKB-KW"/>
</dbReference>
<evidence type="ECO:0000256" key="4">
    <source>
        <dbReference type="ARBA" id="ARBA00022801"/>
    </source>
</evidence>
<evidence type="ECO:0000256" key="3">
    <source>
        <dbReference type="ARBA" id="ARBA00022723"/>
    </source>
</evidence>
<evidence type="ECO:0000256" key="6">
    <source>
        <dbReference type="ARBA" id="ARBA00023049"/>
    </source>
</evidence>
<dbReference type="PANTHER" id="PTHR21666:SF288">
    <property type="entry name" value="CELL DIVISION PROTEIN YTFB"/>
    <property type="match status" value="1"/>
</dbReference>
<evidence type="ECO:0000256" key="7">
    <source>
        <dbReference type="SAM" id="Coils"/>
    </source>
</evidence>
<dbReference type="OrthoDB" id="9809144at2"/>
<dbReference type="GO" id="GO:0006508">
    <property type="term" value="P:proteolysis"/>
    <property type="evidence" value="ECO:0007669"/>
    <property type="project" value="UniProtKB-KW"/>
</dbReference>
<keyword evidence="3" id="KW-0479">Metal-binding</keyword>
<dbReference type="Gene3D" id="2.70.70.10">
    <property type="entry name" value="Glucose Permease (Domain IIA)"/>
    <property type="match status" value="1"/>
</dbReference>
<dbReference type="Pfam" id="PF01551">
    <property type="entry name" value="Peptidase_M23"/>
    <property type="match status" value="1"/>
</dbReference>
<dbReference type="InterPro" id="IPR011055">
    <property type="entry name" value="Dup_hybrid_motif"/>
</dbReference>